<organism evidence="1 2">
    <name type="scientific">Paenibacillus paeoniae</name>
    <dbReference type="NCBI Taxonomy" id="2292705"/>
    <lineage>
        <taxon>Bacteria</taxon>
        <taxon>Bacillati</taxon>
        <taxon>Bacillota</taxon>
        <taxon>Bacilli</taxon>
        <taxon>Bacillales</taxon>
        <taxon>Paenibacillaceae</taxon>
        <taxon>Paenibacillus</taxon>
    </lineage>
</organism>
<evidence type="ECO:0000313" key="2">
    <source>
        <dbReference type="Proteomes" id="UP000261905"/>
    </source>
</evidence>
<reference evidence="1 2" key="1">
    <citation type="submission" date="2018-08" db="EMBL/GenBank/DDBJ databases">
        <title>Paenibacillus sp. M4BSY-1, whole genome shotgun sequence.</title>
        <authorList>
            <person name="Tuo L."/>
        </authorList>
    </citation>
    <scope>NUCLEOTIDE SEQUENCE [LARGE SCALE GENOMIC DNA]</scope>
    <source>
        <strain evidence="1 2">M4BSY-1</strain>
    </source>
</reference>
<evidence type="ECO:0000313" key="1">
    <source>
        <dbReference type="EMBL" id="REK75067.1"/>
    </source>
</evidence>
<dbReference type="AlphaFoldDB" id="A0A371PGJ9"/>
<dbReference type="Pfam" id="PF14136">
    <property type="entry name" value="DUF4303"/>
    <property type="match status" value="1"/>
</dbReference>
<gene>
    <name evidence="1" type="ORF">DX130_15645</name>
</gene>
<dbReference type="EMBL" id="QUBQ01000002">
    <property type="protein sequence ID" value="REK75067.1"/>
    <property type="molecule type" value="Genomic_DNA"/>
</dbReference>
<comment type="caution">
    <text evidence="1">The sequence shown here is derived from an EMBL/GenBank/DDBJ whole genome shotgun (WGS) entry which is preliminary data.</text>
</comment>
<keyword evidence="2" id="KW-1185">Reference proteome</keyword>
<sequence>MSNYYYSMIGRLLDGRTPVASTGYYMLDEDGQVSYSTIRPSVEVTTLESFTDALVEECKRIIQEFADSADNKEVYAFNLYTDEHRGLYVYMNTESCFKETLSSYQNEKEDEYDRDRTIQLKYNSGDFDFQFWFDTASESGRHIDHFVKVHSAVSYESKETIEEAVIGVPVAAIESGVIDDGYYVCVLNTVKRLIADQAFGLLNTTSDFIAFAACGDDYVDYSITMRKTIDEDLFYQVFPDVKELDSKFEEVMKGNENLSLAESIAYWSDGILRESLGSEPYSFQKPFMEIFVQLSRFGNELAQESIERLTEIAADLQGFDGEVREKMSFYLEALHFSGKLTPEQAEQCDAIADRLEDADEAFRDEANMLRTFVS</sequence>
<dbReference type="InterPro" id="IPR025409">
    <property type="entry name" value="DUF4303"/>
</dbReference>
<dbReference type="OrthoDB" id="2645787at2"/>
<proteinExistence type="predicted"/>
<dbReference type="Proteomes" id="UP000261905">
    <property type="component" value="Unassembled WGS sequence"/>
</dbReference>
<dbReference type="RefSeq" id="WP_116046905.1">
    <property type="nucleotide sequence ID" value="NZ_QUBQ01000002.1"/>
</dbReference>
<protein>
    <submittedName>
        <fullName evidence="1">DUF4303 domain-containing protein</fullName>
    </submittedName>
</protein>
<accession>A0A371PGJ9</accession>
<name>A0A371PGJ9_9BACL</name>